<evidence type="ECO:0000313" key="1">
    <source>
        <dbReference type="EMBL" id="JAH28332.1"/>
    </source>
</evidence>
<reference evidence="1" key="1">
    <citation type="submission" date="2014-11" db="EMBL/GenBank/DDBJ databases">
        <authorList>
            <person name="Amaro Gonzalez C."/>
        </authorList>
    </citation>
    <scope>NUCLEOTIDE SEQUENCE</scope>
</reference>
<protein>
    <submittedName>
        <fullName evidence="1">Uncharacterized protein</fullName>
    </submittedName>
</protein>
<accession>A0A0E9RHT2</accession>
<sequence length="42" mass="4657">MLSFVRAGCGRDACWDSPICILFMLIFIDAVAERGHGVLMQL</sequence>
<name>A0A0E9RHT2_ANGAN</name>
<proteinExistence type="predicted"/>
<organism evidence="1">
    <name type="scientific">Anguilla anguilla</name>
    <name type="common">European freshwater eel</name>
    <name type="synonym">Muraena anguilla</name>
    <dbReference type="NCBI Taxonomy" id="7936"/>
    <lineage>
        <taxon>Eukaryota</taxon>
        <taxon>Metazoa</taxon>
        <taxon>Chordata</taxon>
        <taxon>Craniata</taxon>
        <taxon>Vertebrata</taxon>
        <taxon>Euteleostomi</taxon>
        <taxon>Actinopterygii</taxon>
        <taxon>Neopterygii</taxon>
        <taxon>Teleostei</taxon>
        <taxon>Anguilliformes</taxon>
        <taxon>Anguillidae</taxon>
        <taxon>Anguilla</taxon>
    </lineage>
</organism>
<reference evidence="1" key="2">
    <citation type="journal article" date="2015" name="Fish Shellfish Immunol.">
        <title>Early steps in the European eel (Anguilla anguilla)-Vibrio vulnificus interaction in the gills: Role of the RtxA13 toxin.</title>
        <authorList>
            <person name="Callol A."/>
            <person name="Pajuelo D."/>
            <person name="Ebbesson L."/>
            <person name="Teles M."/>
            <person name="MacKenzie S."/>
            <person name="Amaro C."/>
        </authorList>
    </citation>
    <scope>NUCLEOTIDE SEQUENCE</scope>
</reference>
<dbReference type="EMBL" id="GBXM01080245">
    <property type="protein sequence ID" value="JAH28332.1"/>
    <property type="molecule type" value="Transcribed_RNA"/>
</dbReference>
<dbReference type="AlphaFoldDB" id="A0A0E9RHT2"/>